<evidence type="ECO:0000313" key="2">
    <source>
        <dbReference type="Proteomes" id="UP000814140"/>
    </source>
</evidence>
<gene>
    <name evidence="1" type="ORF">BV25DRAFT_1828306</name>
</gene>
<evidence type="ECO:0000313" key="1">
    <source>
        <dbReference type="EMBL" id="KAI0060184.1"/>
    </source>
</evidence>
<dbReference type="EMBL" id="MU277221">
    <property type="protein sequence ID" value="KAI0060184.1"/>
    <property type="molecule type" value="Genomic_DNA"/>
</dbReference>
<comment type="caution">
    <text evidence="1">The sequence shown here is derived from an EMBL/GenBank/DDBJ whole genome shotgun (WGS) entry which is preliminary data.</text>
</comment>
<proteinExistence type="predicted"/>
<accession>A0ACB8SUQ0</accession>
<reference evidence="1" key="1">
    <citation type="submission" date="2021-03" db="EMBL/GenBank/DDBJ databases">
        <authorList>
            <consortium name="DOE Joint Genome Institute"/>
            <person name="Ahrendt S."/>
            <person name="Looney B.P."/>
            <person name="Miyauchi S."/>
            <person name="Morin E."/>
            <person name="Drula E."/>
            <person name="Courty P.E."/>
            <person name="Chicoki N."/>
            <person name="Fauchery L."/>
            <person name="Kohler A."/>
            <person name="Kuo A."/>
            <person name="Labutti K."/>
            <person name="Pangilinan J."/>
            <person name="Lipzen A."/>
            <person name="Riley R."/>
            <person name="Andreopoulos W."/>
            <person name="He G."/>
            <person name="Johnson J."/>
            <person name="Barry K.W."/>
            <person name="Grigoriev I.V."/>
            <person name="Nagy L."/>
            <person name="Hibbett D."/>
            <person name="Henrissat B."/>
            <person name="Matheny P.B."/>
            <person name="Labbe J."/>
            <person name="Martin F."/>
        </authorList>
    </citation>
    <scope>NUCLEOTIDE SEQUENCE</scope>
    <source>
        <strain evidence="1">HHB10654</strain>
    </source>
</reference>
<reference evidence="1" key="2">
    <citation type="journal article" date="2022" name="New Phytol.">
        <title>Evolutionary transition to the ectomycorrhizal habit in the genomes of a hyperdiverse lineage of mushroom-forming fungi.</title>
        <authorList>
            <person name="Looney B."/>
            <person name="Miyauchi S."/>
            <person name="Morin E."/>
            <person name="Drula E."/>
            <person name="Courty P.E."/>
            <person name="Kohler A."/>
            <person name="Kuo A."/>
            <person name="LaButti K."/>
            <person name="Pangilinan J."/>
            <person name="Lipzen A."/>
            <person name="Riley R."/>
            <person name="Andreopoulos W."/>
            <person name="He G."/>
            <person name="Johnson J."/>
            <person name="Nolan M."/>
            <person name="Tritt A."/>
            <person name="Barry K.W."/>
            <person name="Grigoriev I.V."/>
            <person name="Nagy L.G."/>
            <person name="Hibbett D."/>
            <person name="Henrissat B."/>
            <person name="Matheny P.B."/>
            <person name="Labbe J."/>
            <person name="Martin F.M."/>
        </authorList>
    </citation>
    <scope>NUCLEOTIDE SEQUENCE</scope>
    <source>
        <strain evidence="1">HHB10654</strain>
    </source>
</reference>
<sequence length="239" mass="26300">MSLVKVALAFIAFVSHSLSLFRPQSESSKEEQARTAKDKNTTLADKAIIVGIVSSRILVGSIFFAEVAVNMAQAYPSSAWSENIIHFLGGEKGAAIPIYTSPVFVAGVASTFLGSAIRLICFRELGKFFTYELAIRDKHKLVMSGPYSIVRHPSYTGIALVYVGITLCGLAKGTWMMESGIMHTAVGWTAATVWAVIVGYVTFVISRARQEDIMLRREFGEEWEMYAKRVPCRYVPGVL</sequence>
<keyword evidence="2" id="KW-1185">Reference proteome</keyword>
<protein>
    <submittedName>
        <fullName evidence="1">Uncharacterized protein</fullName>
    </submittedName>
</protein>
<organism evidence="1 2">
    <name type="scientific">Artomyces pyxidatus</name>
    <dbReference type="NCBI Taxonomy" id="48021"/>
    <lineage>
        <taxon>Eukaryota</taxon>
        <taxon>Fungi</taxon>
        <taxon>Dikarya</taxon>
        <taxon>Basidiomycota</taxon>
        <taxon>Agaricomycotina</taxon>
        <taxon>Agaricomycetes</taxon>
        <taxon>Russulales</taxon>
        <taxon>Auriscalpiaceae</taxon>
        <taxon>Artomyces</taxon>
    </lineage>
</organism>
<dbReference type="Proteomes" id="UP000814140">
    <property type="component" value="Unassembled WGS sequence"/>
</dbReference>
<name>A0ACB8SUQ0_9AGAM</name>